<feature type="compositionally biased region" description="Polar residues" evidence="1">
    <location>
        <begin position="207"/>
        <end position="225"/>
    </location>
</feature>
<feature type="compositionally biased region" description="Low complexity" evidence="1">
    <location>
        <begin position="159"/>
        <end position="173"/>
    </location>
</feature>
<reference evidence="2 3" key="1">
    <citation type="submission" date="2016-10" db="EMBL/GenBank/DDBJ databases">
        <authorList>
            <person name="Varghese N."/>
        </authorList>
    </citation>
    <scope>NUCLEOTIDE SEQUENCE [LARGE SCALE GENOMIC DNA]</scope>
</reference>
<protein>
    <submittedName>
        <fullName evidence="2">Uncharacterized protein</fullName>
    </submittedName>
</protein>
<feature type="region of interest" description="Disordered" evidence="1">
    <location>
        <begin position="1"/>
        <end position="76"/>
    </location>
</feature>
<proteinExistence type="predicted"/>
<gene>
    <name evidence="2" type="ORF">ZT1A5_G7856</name>
</gene>
<dbReference type="Proteomes" id="UP000215453">
    <property type="component" value="Chromosome 7"/>
</dbReference>
<feature type="region of interest" description="Disordered" evidence="1">
    <location>
        <begin position="207"/>
        <end position="230"/>
    </location>
</feature>
<evidence type="ECO:0000313" key="2">
    <source>
        <dbReference type="EMBL" id="SMY26413.1"/>
    </source>
</evidence>
<feature type="compositionally biased region" description="Polar residues" evidence="1">
    <location>
        <begin position="327"/>
        <end position="337"/>
    </location>
</feature>
<sequence length="402" mass="41387">MAPKPSRRSQLASSFGGFPNHPSNQRQAPPGPPPRRHGSPIDPSSSSPSPPPSRRGVPAARARSPSPNYGPAHEAMRRAVVGSRATPAINLTGAGTYLDQAFPEPAPIIRPVWFGETGSGVEEMAASSYPFPRATTIHGMPTYPPILLEENQDNDDVESGALSPSPSAGAPTSHLPPGFDITQNPSYFRGPVDPSGFVTVNVTVNAGNVPSNGPAQTEANNQTTAGSGGMTFALDSSALLRSANTSGGMVPTQPSASEAGGENTEDTSVPARLPLSGRARPAASLGGMPSDFPFRLEANLLASTRSGTSSGAQNSRPASKRRRIGSDTGTEELQMSGSPGRMSMRGRSDARADSPMAESSARGDAGRRQGKKRSRSRDREDGGGDGDEDQGLGGAGEEGGNG</sequence>
<dbReference type="AlphaFoldDB" id="A0A1Y6LPS6"/>
<feature type="region of interest" description="Disordered" evidence="1">
    <location>
        <begin position="243"/>
        <end position="286"/>
    </location>
</feature>
<feature type="region of interest" description="Disordered" evidence="1">
    <location>
        <begin position="303"/>
        <end position="402"/>
    </location>
</feature>
<name>A0A1Y6LPS6_ZYMTR</name>
<dbReference type="EMBL" id="LT882682">
    <property type="protein sequence ID" value="SMY26413.1"/>
    <property type="molecule type" value="Genomic_DNA"/>
</dbReference>
<feature type="compositionally biased region" description="Low complexity" evidence="1">
    <location>
        <begin position="54"/>
        <end position="67"/>
    </location>
</feature>
<organism evidence="2 3">
    <name type="scientific">Zymoseptoria tritici ST99CH_1A5</name>
    <dbReference type="NCBI Taxonomy" id="1276529"/>
    <lineage>
        <taxon>Eukaryota</taxon>
        <taxon>Fungi</taxon>
        <taxon>Dikarya</taxon>
        <taxon>Ascomycota</taxon>
        <taxon>Pezizomycotina</taxon>
        <taxon>Dothideomycetes</taxon>
        <taxon>Dothideomycetidae</taxon>
        <taxon>Mycosphaerellales</taxon>
        <taxon>Mycosphaerellaceae</taxon>
        <taxon>Zymoseptoria</taxon>
    </lineage>
</organism>
<accession>A0A1Y6LPS6</accession>
<feature type="compositionally biased region" description="Polar residues" evidence="1">
    <location>
        <begin position="303"/>
        <end position="317"/>
    </location>
</feature>
<evidence type="ECO:0000256" key="1">
    <source>
        <dbReference type="SAM" id="MobiDB-lite"/>
    </source>
</evidence>
<evidence type="ECO:0000313" key="3">
    <source>
        <dbReference type="Proteomes" id="UP000215453"/>
    </source>
</evidence>
<feature type="region of interest" description="Disordered" evidence="1">
    <location>
        <begin position="154"/>
        <end position="187"/>
    </location>
</feature>
<feature type="compositionally biased region" description="Gly residues" evidence="1">
    <location>
        <begin position="391"/>
        <end position="402"/>
    </location>
</feature>
<feature type="compositionally biased region" description="Polar residues" evidence="1">
    <location>
        <begin position="243"/>
        <end position="256"/>
    </location>
</feature>